<dbReference type="Proteomes" id="UP000670152">
    <property type="component" value="Unassembled WGS sequence"/>
</dbReference>
<dbReference type="GO" id="GO:0006508">
    <property type="term" value="P:proteolysis"/>
    <property type="evidence" value="ECO:0007669"/>
    <property type="project" value="UniProtKB-KW"/>
</dbReference>
<evidence type="ECO:0000259" key="7">
    <source>
        <dbReference type="Pfam" id="PF00675"/>
    </source>
</evidence>
<comment type="similarity">
    <text evidence="1">Belongs to the peptidase M16 family.</text>
</comment>
<dbReference type="OrthoDB" id="952271at2759"/>
<dbReference type="Pfam" id="PF05193">
    <property type="entry name" value="Peptidase_M16_C"/>
    <property type="match status" value="1"/>
</dbReference>
<evidence type="ECO:0000313" key="12">
    <source>
        <dbReference type="Proteomes" id="UP000670152"/>
    </source>
</evidence>
<evidence type="ECO:0000256" key="6">
    <source>
        <dbReference type="ARBA" id="ARBA00023049"/>
    </source>
</evidence>
<dbReference type="SUPFAM" id="SSF63411">
    <property type="entry name" value="LuxS/MPP-like metallohydrolase"/>
    <property type="match status" value="4"/>
</dbReference>
<evidence type="ECO:0000256" key="4">
    <source>
        <dbReference type="ARBA" id="ARBA00022801"/>
    </source>
</evidence>
<dbReference type="InterPro" id="IPR007863">
    <property type="entry name" value="Peptidase_M16_C"/>
</dbReference>
<feature type="domain" description="Peptidase M16 C-terminal" evidence="8">
    <location>
        <begin position="256"/>
        <end position="363"/>
    </location>
</feature>
<evidence type="ECO:0000313" key="11">
    <source>
        <dbReference type="EMBL" id="KAG5318445.1"/>
    </source>
</evidence>
<comment type="caution">
    <text evidence="11">The sequence shown here is derived from an EMBL/GenBank/DDBJ whole genome shotgun (WGS) entry which is preliminary data.</text>
</comment>
<organism evidence="11 12">
    <name type="scientific">Acromyrmex heyeri</name>
    <dbReference type="NCBI Taxonomy" id="230685"/>
    <lineage>
        <taxon>Eukaryota</taxon>
        <taxon>Metazoa</taxon>
        <taxon>Ecdysozoa</taxon>
        <taxon>Arthropoda</taxon>
        <taxon>Hexapoda</taxon>
        <taxon>Insecta</taxon>
        <taxon>Pterygota</taxon>
        <taxon>Neoptera</taxon>
        <taxon>Endopterygota</taxon>
        <taxon>Hymenoptera</taxon>
        <taxon>Apocrita</taxon>
        <taxon>Aculeata</taxon>
        <taxon>Formicoidea</taxon>
        <taxon>Formicidae</taxon>
        <taxon>Myrmicinae</taxon>
        <taxon>Acromyrmex</taxon>
    </lineage>
</organism>
<dbReference type="EMBL" id="JAANIB010010813">
    <property type="protein sequence ID" value="KAG5318445.1"/>
    <property type="molecule type" value="Genomic_DNA"/>
</dbReference>
<dbReference type="AlphaFoldDB" id="A0A836F5V7"/>
<dbReference type="Pfam" id="PF16187">
    <property type="entry name" value="Peptidase_M16_M"/>
    <property type="match status" value="1"/>
</dbReference>
<proteinExistence type="inferred from homology"/>
<dbReference type="PANTHER" id="PTHR43690">
    <property type="entry name" value="NARDILYSIN"/>
    <property type="match status" value="1"/>
</dbReference>
<feature type="non-terminal residue" evidence="11">
    <location>
        <position position="1"/>
    </location>
</feature>
<keyword evidence="4" id="KW-0378">Hydrolase</keyword>
<dbReference type="GO" id="GO:0008237">
    <property type="term" value="F:metallopeptidase activity"/>
    <property type="evidence" value="ECO:0007669"/>
    <property type="project" value="UniProtKB-KW"/>
</dbReference>
<gene>
    <name evidence="11" type="primary">Nrdc_0</name>
    <name evidence="11" type="ORF">G6Z77_0011883</name>
</gene>
<sequence length="843" mass="99612">MSKAECTTKGNKPNVEYLDSPEISEYDKAEYRDWVIRLQNGLTALLIYDVEEARYDDTSYKDYGEGNSSAKRVKKNVWKAFCGLCVGVGSFSDPPEVPGLAHFLQRVVFKGSKKYPKENDFNEFISLHGGTTNGATDCEHTRFYFDISEKHLFAALDRFVQFFIEPLMKEDVIRTEREIVQREFQWSLYCDKNKKEQILSLISRNGHPPSKFLRRTSLHNDVDDDKLHEELHKFRERHYSAHRMMLTIQARLPLDLHVTWALPSILHLYKSKPYKYISFIIEHKGNGSLTNYLRKKMWALDLFCGKCDNDNSFGYNSMYVLFEIVVELTQEGLKHQQDILEAIFSFIKFIKRLGPQKSIYDEIYKIRDDNFSFFRYFNKHDVFDLCKSMHFYTSRDYITGKNNYFEYNPEAIQKCLDLLVPEMANIMVFDNDFVLNIVESYYKINYTDIALQKDWKFIKPLPCFRLPSHNVFLMNNFSVIPVISEMKYPVKIHQDDISEIWCCSKFYWPMGYINLHIVPPLILQTSNENTIFLDMYCTVLKYILNEKLHPAVTAGFNYTINVSKETVGIIIQLNGFDEKLSTLLTIIANNMINFEELVSEDLFKIIKMHQFKAYYNKFLKPEKFIENVELWILKYHYLPHIDKYNYLNKLINFQNFQNFAKLITNAAYFRCLMIIKEPLINHLRTQEKVSYVSCNLRDINGMLGYSITVYTQADKYITECIDLLIERFLNSFRIRLKQFSEKELDDIKEGLRILKQPDNAEIMKNEVDRNWSEIIKQQFMFDRCEKEALAIENLNINKLTEWFESHTLNESSLKKLSVHVIGTDPKEIVSKQIFFSDRILIII</sequence>
<keyword evidence="2" id="KW-0645">Protease</keyword>
<keyword evidence="12" id="KW-1185">Reference proteome</keyword>
<reference evidence="11 12" key="1">
    <citation type="submission" date="2020-02" db="EMBL/GenBank/DDBJ databases">
        <title>Relaxed selection underlies rapid genomic changes in the transitions from sociality to social parasitism in ants.</title>
        <authorList>
            <person name="Bi X."/>
        </authorList>
    </citation>
    <scope>NUCLEOTIDE SEQUENCE [LARGE SCALE GENOMIC DNA]</scope>
    <source>
        <strain evidence="11">BGI-DK2014b</strain>
        <tissue evidence="11">Whole body</tissue>
    </source>
</reference>
<evidence type="ECO:0000256" key="3">
    <source>
        <dbReference type="ARBA" id="ARBA00022723"/>
    </source>
</evidence>
<dbReference type="InterPro" id="IPR011765">
    <property type="entry name" value="Pept_M16_N"/>
</dbReference>
<keyword evidence="6" id="KW-0482">Metalloprotease</keyword>
<name>A0A836F5V7_9HYME</name>
<dbReference type="InterPro" id="IPR054734">
    <property type="entry name" value="PqqF-like_C_4"/>
</dbReference>
<dbReference type="PANTHER" id="PTHR43690:SF18">
    <property type="entry name" value="INSULIN-DEGRADING ENZYME-RELATED"/>
    <property type="match status" value="1"/>
</dbReference>
<feature type="domain" description="Peptidase M16 N-terminal" evidence="7">
    <location>
        <begin position="79"/>
        <end position="186"/>
    </location>
</feature>
<dbReference type="InterPro" id="IPR011249">
    <property type="entry name" value="Metalloenz_LuxS/M16"/>
</dbReference>
<feature type="non-terminal residue" evidence="11">
    <location>
        <position position="843"/>
    </location>
</feature>
<evidence type="ECO:0000259" key="8">
    <source>
        <dbReference type="Pfam" id="PF05193"/>
    </source>
</evidence>
<keyword evidence="5" id="KW-0862">Zinc</keyword>
<evidence type="ECO:0000256" key="1">
    <source>
        <dbReference type="ARBA" id="ARBA00007261"/>
    </source>
</evidence>
<accession>A0A836F5V7</accession>
<dbReference type="Pfam" id="PF22456">
    <property type="entry name" value="PqqF-like_C_4"/>
    <property type="match status" value="1"/>
</dbReference>
<protein>
    <submittedName>
        <fullName evidence="11">NRDC protein</fullName>
    </submittedName>
</protein>
<feature type="domain" description="Coenzyme PQQ synthesis protein F-like C-terminal lobe" evidence="10">
    <location>
        <begin position="674"/>
        <end position="756"/>
    </location>
</feature>
<dbReference type="InterPro" id="IPR050626">
    <property type="entry name" value="Peptidase_M16"/>
</dbReference>
<dbReference type="GO" id="GO:0046872">
    <property type="term" value="F:metal ion binding"/>
    <property type="evidence" value="ECO:0007669"/>
    <property type="project" value="UniProtKB-KW"/>
</dbReference>
<evidence type="ECO:0000256" key="2">
    <source>
        <dbReference type="ARBA" id="ARBA00022670"/>
    </source>
</evidence>
<evidence type="ECO:0000259" key="9">
    <source>
        <dbReference type="Pfam" id="PF16187"/>
    </source>
</evidence>
<dbReference type="Pfam" id="PF00675">
    <property type="entry name" value="Peptidase_M16"/>
    <property type="match status" value="1"/>
</dbReference>
<evidence type="ECO:0000259" key="10">
    <source>
        <dbReference type="Pfam" id="PF22456"/>
    </source>
</evidence>
<keyword evidence="3" id="KW-0479">Metal-binding</keyword>
<dbReference type="Gene3D" id="3.30.830.10">
    <property type="entry name" value="Metalloenzyme, LuxS/M16 peptidase-like"/>
    <property type="match status" value="3"/>
</dbReference>
<feature type="domain" description="Peptidase M16 middle/third" evidence="9">
    <location>
        <begin position="381"/>
        <end position="645"/>
    </location>
</feature>
<evidence type="ECO:0000256" key="5">
    <source>
        <dbReference type="ARBA" id="ARBA00022833"/>
    </source>
</evidence>
<dbReference type="InterPro" id="IPR032632">
    <property type="entry name" value="Peptidase_M16_M"/>
</dbReference>